<dbReference type="EMBL" id="FOBF01000019">
    <property type="protein sequence ID" value="SEM94568.1"/>
    <property type="molecule type" value="Genomic_DNA"/>
</dbReference>
<name>A0A1H8CJX0_9ACTN</name>
<sequence length="204" mass="22459">MMERMTNGTSTSGTTTRPGPPHLLGLTEPAERPGNVPESFWAGLLEVGWAARLRSEDAQTRFRLHYYGQRLDGLVVGDELPALVYAVSASGHRILLFDGAAHGHDAMFCDTWDQDALRARRADQVYVDADGEDVFELVVWAGYNIDWEEERDSFLDADGSDLVTLADGRRIPFEVARHAAFDALTVTATNAYGRATDVVSEELA</sequence>
<keyword evidence="3" id="KW-1185">Reference proteome</keyword>
<organism evidence="2 3">
    <name type="scientific">Nonomuraea pusilla</name>
    <dbReference type="NCBI Taxonomy" id="46177"/>
    <lineage>
        <taxon>Bacteria</taxon>
        <taxon>Bacillati</taxon>
        <taxon>Actinomycetota</taxon>
        <taxon>Actinomycetes</taxon>
        <taxon>Streptosporangiales</taxon>
        <taxon>Streptosporangiaceae</taxon>
        <taxon>Nonomuraea</taxon>
    </lineage>
</organism>
<feature type="compositionally biased region" description="Low complexity" evidence="1">
    <location>
        <begin position="1"/>
        <end position="16"/>
    </location>
</feature>
<reference evidence="2 3" key="1">
    <citation type="submission" date="2016-10" db="EMBL/GenBank/DDBJ databases">
        <authorList>
            <person name="de Groot N.N."/>
        </authorList>
    </citation>
    <scope>NUCLEOTIDE SEQUENCE [LARGE SCALE GENOMIC DNA]</scope>
    <source>
        <strain evidence="2 3">DSM 43357</strain>
    </source>
</reference>
<protein>
    <submittedName>
        <fullName evidence="2">Uncharacterized protein</fullName>
    </submittedName>
</protein>
<proteinExistence type="predicted"/>
<evidence type="ECO:0000313" key="2">
    <source>
        <dbReference type="EMBL" id="SEM94568.1"/>
    </source>
</evidence>
<evidence type="ECO:0000313" key="3">
    <source>
        <dbReference type="Proteomes" id="UP000198953"/>
    </source>
</evidence>
<feature type="region of interest" description="Disordered" evidence="1">
    <location>
        <begin position="1"/>
        <end position="31"/>
    </location>
</feature>
<evidence type="ECO:0000256" key="1">
    <source>
        <dbReference type="SAM" id="MobiDB-lite"/>
    </source>
</evidence>
<dbReference type="AlphaFoldDB" id="A0A1H8CJX0"/>
<gene>
    <name evidence="2" type="ORF">SAMN05660976_06422</name>
</gene>
<dbReference type="Proteomes" id="UP000198953">
    <property type="component" value="Unassembled WGS sequence"/>
</dbReference>
<accession>A0A1H8CJX0</accession>